<dbReference type="KEGG" id="rcr:NCTC10994_02934"/>
<dbReference type="RefSeq" id="WP_231922872.1">
    <property type="nucleotide sequence ID" value="NZ_JAFBBL010000001.1"/>
</dbReference>
<keyword evidence="3" id="KW-1185">Reference proteome</keyword>
<feature type="transmembrane region" description="Helical" evidence="1">
    <location>
        <begin position="183"/>
        <end position="202"/>
    </location>
</feature>
<sequence>MHTVEDVPPITPTETSKKERRDLWASITVFAATALVVVVNYVVGLLHDLENRTVTARLSFEHTPPPTMLSPNGTPVSVAGTSNIDIPTDAVSPVTVGFLRSADAVETIGYLAVLALLTWVMVRFARGRLFDRGVIRGVTAASVAAVVTIVAPTFPRVLGSNLAIRDLAWQNGVDAQGIGPEFWYAYVFCMALSAVAVVLRIGSRVARDNEGLV</sequence>
<gene>
    <name evidence="2" type="ORF">NCTC10994_02934</name>
</gene>
<evidence type="ECO:0000256" key="1">
    <source>
        <dbReference type="SAM" id="Phobius"/>
    </source>
</evidence>
<dbReference type="AlphaFoldDB" id="A0A2X4U704"/>
<proteinExistence type="predicted"/>
<feature type="transmembrane region" description="Helical" evidence="1">
    <location>
        <begin position="134"/>
        <end position="154"/>
    </location>
</feature>
<protein>
    <submittedName>
        <fullName evidence="2">Uncharacterized protein</fullName>
    </submittedName>
</protein>
<reference evidence="2 3" key="1">
    <citation type="submission" date="2018-06" db="EMBL/GenBank/DDBJ databases">
        <authorList>
            <consortium name="Pathogen Informatics"/>
            <person name="Doyle S."/>
        </authorList>
    </citation>
    <scope>NUCLEOTIDE SEQUENCE [LARGE SCALE GENOMIC DNA]</scope>
    <source>
        <strain evidence="2 3">NCTC10994</strain>
    </source>
</reference>
<feature type="transmembrane region" description="Helical" evidence="1">
    <location>
        <begin position="23"/>
        <end position="43"/>
    </location>
</feature>
<organism evidence="2 3">
    <name type="scientific">Rhodococcus coprophilus</name>
    <dbReference type="NCBI Taxonomy" id="38310"/>
    <lineage>
        <taxon>Bacteria</taxon>
        <taxon>Bacillati</taxon>
        <taxon>Actinomycetota</taxon>
        <taxon>Actinomycetes</taxon>
        <taxon>Mycobacteriales</taxon>
        <taxon>Nocardiaceae</taxon>
        <taxon>Rhodococcus</taxon>
    </lineage>
</organism>
<keyword evidence="1" id="KW-0812">Transmembrane</keyword>
<accession>A0A2X4U704</accession>
<name>A0A2X4U704_9NOCA</name>
<evidence type="ECO:0000313" key="3">
    <source>
        <dbReference type="Proteomes" id="UP000249091"/>
    </source>
</evidence>
<feature type="transmembrane region" description="Helical" evidence="1">
    <location>
        <begin position="104"/>
        <end position="122"/>
    </location>
</feature>
<dbReference type="Proteomes" id="UP000249091">
    <property type="component" value="Chromosome 1"/>
</dbReference>
<keyword evidence="1" id="KW-0472">Membrane</keyword>
<evidence type="ECO:0000313" key="2">
    <source>
        <dbReference type="EMBL" id="SQI34761.1"/>
    </source>
</evidence>
<dbReference type="EMBL" id="LS483468">
    <property type="protein sequence ID" value="SQI34761.1"/>
    <property type="molecule type" value="Genomic_DNA"/>
</dbReference>
<keyword evidence="1" id="KW-1133">Transmembrane helix</keyword>
<dbReference type="STRING" id="1219011.GCA_001895045_02279"/>